<keyword evidence="1" id="KW-0812">Transmembrane</keyword>
<sequence length="86" mass="9822">MLEDIVLIIASLGIIFASFRLWVEKDRKRMVYARLHIVGVIDIACIVIMLVFKQYLLALTYFILVPFAAHAIANADYHDELKTKGV</sequence>
<evidence type="ECO:0000313" key="3">
    <source>
        <dbReference type="Proteomes" id="UP000001107"/>
    </source>
</evidence>
<dbReference type="OrthoDB" id="65729at2157"/>
<evidence type="ECO:0000313" key="2">
    <source>
        <dbReference type="EMBL" id="ABR54304.1"/>
    </source>
</evidence>
<dbReference type="eggNOG" id="arCOG04877">
    <property type="taxonomic scope" value="Archaea"/>
</dbReference>
<feature type="transmembrane region" description="Helical" evidence="1">
    <location>
        <begin position="58"/>
        <end position="77"/>
    </location>
</feature>
<dbReference type="STRING" id="406327.Mevan_0396"/>
<evidence type="ECO:0000256" key="1">
    <source>
        <dbReference type="SAM" id="Phobius"/>
    </source>
</evidence>
<feature type="transmembrane region" description="Helical" evidence="1">
    <location>
        <begin position="6"/>
        <end position="23"/>
    </location>
</feature>
<gene>
    <name evidence="2" type="ordered locus">Mevan_0396</name>
</gene>
<keyword evidence="1" id="KW-1133">Transmembrane helix</keyword>
<protein>
    <submittedName>
        <fullName evidence="2">Uncharacterized protein</fullName>
    </submittedName>
</protein>
<name>A6UP82_METVS</name>
<dbReference type="NCBIfam" id="NF004926">
    <property type="entry name" value="PRK06286.1-1"/>
    <property type="match status" value="1"/>
</dbReference>
<keyword evidence="1" id="KW-0472">Membrane</keyword>
<dbReference type="AlphaFoldDB" id="A6UP82"/>
<reference evidence="2" key="1">
    <citation type="submission" date="2007-06" db="EMBL/GenBank/DDBJ databases">
        <title>Complete sequence of Methanococcus vannielii SB.</title>
        <authorList>
            <consortium name="US DOE Joint Genome Institute"/>
            <person name="Copeland A."/>
            <person name="Lucas S."/>
            <person name="Lapidus A."/>
            <person name="Barry K."/>
            <person name="Glavina del Rio T."/>
            <person name="Dalin E."/>
            <person name="Tice H."/>
            <person name="Pitluck S."/>
            <person name="Chain P."/>
            <person name="Malfatti S."/>
            <person name="Shin M."/>
            <person name="Vergez L."/>
            <person name="Schmutz J."/>
            <person name="Larimer F."/>
            <person name="Land M."/>
            <person name="Hauser L."/>
            <person name="Kyrpides N."/>
            <person name="Anderson I."/>
            <person name="Sieprawska-Lupa M."/>
            <person name="Whitman W.B."/>
            <person name="Richardson P."/>
        </authorList>
    </citation>
    <scope>NUCLEOTIDE SEQUENCE [LARGE SCALE GENOMIC DNA]</scope>
    <source>
        <strain evidence="2">SB</strain>
    </source>
</reference>
<dbReference type="EMBL" id="CP000742">
    <property type="protein sequence ID" value="ABR54304.1"/>
    <property type="molecule type" value="Genomic_DNA"/>
</dbReference>
<dbReference type="KEGG" id="mvn:Mevan_0396"/>
<proteinExistence type="predicted"/>
<dbReference type="RefSeq" id="WP_011972207.1">
    <property type="nucleotide sequence ID" value="NC_009634.1"/>
</dbReference>
<dbReference type="GeneID" id="5325646"/>
<keyword evidence="3" id="KW-1185">Reference proteome</keyword>
<dbReference type="Proteomes" id="UP000001107">
    <property type="component" value="Chromosome"/>
</dbReference>
<accession>A6UP82</accession>
<dbReference type="HOGENOM" id="CLU_171540_0_0_2"/>
<organism evidence="2 3">
    <name type="scientific">Methanococcus vannielii (strain ATCC 35089 / DSM 1224 / JCM 13029 / OCM 148 / SB)</name>
    <dbReference type="NCBI Taxonomy" id="406327"/>
    <lineage>
        <taxon>Archaea</taxon>
        <taxon>Methanobacteriati</taxon>
        <taxon>Methanobacteriota</taxon>
        <taxon>Methanomada group</taxon>
        <taxon>Methanococci</taxon>
        <taxon>Methanococcales</taxon>
        <taxon>Methanococcaceae</taxon>
        <taxon>Methanococcus</taxon>
    </lineage>
</organism>
<feature type="transmembrane region" description="Helical" evidence="1">
    <location>
        <begin position="35"/>
        <end position="52"/>
    </location>
</feature>